<dbReference type="RefSeq" id="WP_397079825.1">
    <property type="nucleotide sequence ID" value="NZ_JBITGY010000002.1"/>
</dbReference>
<accession>A0ABW7YMP5</accession>
<name>A0ABW7YMP5_9ACTN</name>
<proteinExistence type="predicted"/>
<keyword evidence="2" id="KW-1185">Reference proteome</keyword>
<sequence length="486" mass="49710">MPAQLLGFSTAVSGTGSAFTCDKPAGLIEGARLISFHATDRGTVDTMGDPTGGTPWNHTYTSQWLSQEAGAIKICAKFAGPSEPNSYEFTQDQSADGIVFIVAIKDAGAFGGGGTGYYSSSGVTATSHPSMGILPVGNEDLELRFIATRLGSAVTWSPPPGYALLRSIQSGNYTNGALAYRTFTSAVESGQLNFASSTGLSLSNSFTIRMESRVPPASKAAVDAATAIDQRVLSANHLRTDSVALTETAKIVRIDADQGALSDAGTISAAASRVDTGSVIDSAVPTAITGPDEAAALDDFSRLTIILTSGDHGALDELVGSSVVASDQATLSEAASRQETLGPSTFDSVSVIEGFSLDGQSSRLDAAVLADAAALTVHRPTSDAGALTEQAVAGPAASDMALLAEVSGVQVAFDRQDSVTVTEAALSGQPIAATDAAALTETALVAETGKPITGVEGPHQGWSATSGHRMWSVEQTRRTWSASTLP</sequence>
<dbReference type="Proteomes" id="UP001612741">
    <property type="component" value="Unassembled WGS sequence"/>
</dbReference>
<organism evidence="1 2">
    <name type="scientific">Nonomuraea typhae</name>
    <dbReference type="NCBI Taxonomy" id="2603600"/>
    <lineage>
        <taxon>Bacteria</taxon>
        <taxon>Bacillati</taxon>
        <taxon>Actinomycetota</taxon>
        <taxon>Actinomycetes</taxon>
        <taxon>Streptosporangiales</taxon>
        <taxon>Streptosporangiaceae</taxon>
        <taxon>Nonomuraea</taxon>
    </lineage>
</organism>
<dbReference type="EMBL" id="JBITGY010000002">
    <property type="protein sequence ID" value="MFI6497166.1"/>
    <property type="molecule type" value="Genomic_DNA"/>
</dbReference>
<protein>
    <submittedName>
        <fullName evidence="1">Uncharacterized protein</fullName>
    </submittedName>
</protein>
<reference evidence="1 2" key="1">
    <citation type="submission" date="2024-10" db="EMBL/GenBank/DDBJ databases">
        <title>The Natural Products Discovery Center: Release of the First 8490 Sequenced Strains for Exploring Actinobacteria Biosynthetic Diversity.</title>
        <authorList>
            <person name="Kalkreuter E."/>
            <person name="Kautsar S.A."/>
            <person name="Yang D."/>
            <person name="Bader C.D."/>
            <person name="Teijaro C.N."/>
            <person name="Fluegel L."/>
            <person name="Davis C.M."/>
            <person name="Simpson J.R."/>
            <person name="Lauterbach L."/>
            <person name="Steele A.D."/>
            <person name="Gui C."/>
            <person name="Meng S."/>
            <person name="Li G."/>
            <person name="Viehrig K."/>
            <person name="Ye F."/>
            <person name="Su P."/>
            <person name="Kiefer A.F."/>
            <person name="Nichols A."/>
            <person name="Cepeda A.J."/>
            <person name="Yan W."/>
            <person name="Fan B."/>
            <person name="Jiang Y."/>
            <person name="Adhikari A."/>
            <person name="Zheng C.-J."/>
            <person name="Schuster L."/>
            <person name="Cowan T.M."/>
            <person name="Smanski M.J."/>
            <person name="Chevrette M.G."/>
            <person name="De Carvalho L.P.S."/>
            <person name="Shen B."/>
        </authorList>
    </citation>
    <scope>NUCLEOTIDE SEQUENCE [LARGE SCALE GENOMIC DNA]</scope>
    <source>
        <strain evidence="1 2">NPDC050545</strain>
    </source>
</reference>
<gene>
    <name evidence="1" type="ORF">ACIBG2_07280</name>
</gene>
<evidence type="ECO:0000313" key="1">
    <source>
        <dbReference type="EMBL" id="MFI6497166.1"/>
    </source>
</evidence>
<evidence type="ECO:0000313" key="2">
    <source>
        <dbReference type="Proteomes" id="UP001612741"/>
    </source>
</evidence>
<comment type="caution">
    <text evidence="1">The sequence shown here is derived from an EMBL/GenBank/DDBJ whole genome shotgun (WGS) entry which is preliminary data.</text>
</comment>